<keyword evidence="8 10" id="KW-0012">Acyltransferase</keyword>
<keyword evidence="5 10" id="KW-0450">Lipoyl</keyword>
<dbReference type="EMBL" id="JAPXFL010000002">
    <property type="protein sequence ID" value="KAK9509865.1"/>
    <property type="molecule type" value="Genomic_DNA"/>
</dbReference>
<comment type="catalytic activity">
    <reaction evidence="9">
        <text>N(6)-[(R)-dihydrolipoyl]-L-lysyl-[protein] + 2-methylpropanoyl-CoA = N(6)-[(R)-S(8)-2-methylpropanoyldihydrolipoyl]-L-lysyl-[protein] + CoA</text>
        <dbReference type="Rhea" id="RHEA:18865"/>
        <dbReference type="Rhea" id="RHEA-COMP:10475"/>
        <dbReference type="Rhea" id="RHEA-COMP:10497"/>
        <dbReference type="ChEBI" id="CHEBI:57287"/>
        <dbReference type="ChEBI" id="CHEBI:57338"/>
        <dbReference type="ChEBI" id="CHEBI:83100"/>
        <dbReference type="ChEBI" id="CHEBI:83142"/>
        <dbReference type="EC" id="2.3.1.168"/>
    </reaction>
    <physiologicalReaction direction="left-to-right" evidence="9">
        <dbReference type="Rhea" id="RHEA:18866"/>
    </physiologicalReaction>
</comment>
<comment type="caution">
    <text evidence="13">The sequence shown here is derived from an EMBL/GenBank/DDBJ whole genome shotgun (WGS) entry which is preliminary data.</text>
</comment>
<dbReference type="PROSITE" id="PS51826">
    <property type="entry name" value="PSBD"/>
    <property type="match status" value="1"/>
</dbReference>
<dbReference type="FunFam" id="3.30.559.10:FF:000027">
    <property type="entry name" value="Dihydrolipoamide acetyltransferase component of pyruvate dehydrogenase complex"/>
    <property type="match status" value="1"/>
</dbReference>
<dbReference type="Pfam" id="PF00364">
    <property type="entry name" value="Biotin_lipoyl"/>
    <property type="match status" value="1"/>
</dbReference>
<dbReference type="SUPFAM" id="SSF51230">
    <property type="entry name" value="Single hybrid motif"/>
    <property type="match status" value="1"/>
</dbReference>
<evidence type="ECO:0000256" key="7">
    <source>
        <dbReference type="ARBA" id="ARBA00023128"/>
    </source>
</evidence>
<organism evidence="13 14">
    <name type="scientific">Rhynocoris fuscipes</name>
    <dbReference type="NCBI Taxonomy" id="488301"/>
    <lineage>
        <taxon>Eukaryota</taxon>
        <taxon>Metazoa</taxon>
        <taxon>Ecdysozoa</taxon>
        <taxon>Arthropoda</taxon>
        <taxon>Hexapoda</taxon>
        <taxon>Insecta</taxon>
        <taxon>Pterygota</taxon>
        <taxon>Neoptera</taxon>
        <taxon>Paraneoptera</taxon>
        <taxon>Hemiptera</taxon>
        <taxon>Heteroptera</taxon>
        <taxon>Panheteroptera</taxon>
        <taxon>Cimicomorpha</taxon>
        <taxon>Reduviidae</taxon>
        <taxon>Harpactorinae</taxon>
        <taxon>Harpactorini</taxon>
        <taxon>Rhynocoris</taxon>
    </lineage>
</organism>
<dbReference type="InterPro" id="IPR004167">
    <property type="entry name" value="PSBD"/>
</dbReference>
<dbReference type="Gene3D" id="3.30.559.10">
    <property type="entry name" value="Chloramphenicol acetyltransferase-like domain"/>
    <property type="match status" value="1"/>
</dbReference>
<evidence type="ECO:0000256" key="1">
    <source>
        <dbReference type="ARBA" id="ARBA00001938"/>
    </source>
</evidence>
<name>A0AAW1DNF6_9HEMI</name>
<dbReference type="InterPro" id="IPR011053">
    <property type="entry name" value="Single_hybrid_motif"/>
</dbReference>
<dbReference type="PANTHER" id="PTHR43178:SF5">
    <property type="entry name" value="LIPOAMIDE ACYLTRANSFERASE COMPONENT OF BRANCHED-CHAIN ALPHA-KETO ACID DEHYDROGENASE COMPLEX, MITOCHONDRIAL"/>
    <property type="match status" value="1"/>
</dbReference>
<dbReference type="GO" id="GO:0005759">
    <property type="term" value="C:mitochondrial matrix"/>
    <property type="evidence" value="ECO:0007669"/>
    <property type="project" value="UniProtKB-SubCell"/>
</dbReference>
<evidence type="ECO:0000256" key="8">
    <source>
        <dbReference type="ARBA" id="ARBA00023315"/>
    </source>
</evidence>
<dbReference type="PROSITE" id="PS00189">
    <property type="entry name" value="LIPOYL"/>
    <property type="match status" value="1"/>
</dbReference>
<dbReference type="SUPFAM" id="SSF47005">
    <property type="entry name" value="Peripheral subunit-binding domain of 2-oxo acid dehydrogenase complex"/>
    <property type="match status" value="1"/>
</dbReference>
<evidence type="ECO:0000256" key="5">
    <source>
        <dbReference type="ARBA" id="ARBA00022823"/>
    </source>
</evidence>
<proteinExistence type="inferred from homology"/>
<keyword evidence="6" id="KW-0809">Transit peptide</keyword>
<evidence type="ECO:0000256" key="4">
    <source>
        <dbReference type="ARBA" id="ARBA00022679"/>
    </source>
</evidence>
<dbReference type="FunFam" id="4.10.320.10:FF:000002">
    <property type="entry name" value="Dihydrolipoamide acetyltransferase component of pyruvate dehydrogenase complex"/>
    <property type="match status" value="1"/>
</dbReference>
<dbReference type="InterPro" id="IPR050743">
    <property type="entry name" value="2-oxoacid_DH_E2_comp"/>
</dbReference>
<evidence type="ECO:0000256" key="9">
    <source>
        <dbReference type="ARBA" id="ARBA00051775"/>
    </source>
</evidence>
<dbReference type="GO" id="GO:0031405">
    <property type="term" value="F:lipoic acid binding"/>
    <property type="evidence" value="ECO:0007669"/>
    <property type="project" value="TreeGrafter"/>
</dbReference>
<comment type="subcellular location">
    <subcellularLocation>
        <location evidence="2">Mitochondrion matrix</location>
    </subcellularLocation>
</comment>
<dbReference type="InterPro" id="IPR023213">
    <property type="entry name" value="CAT-like_dom_sf"/>
</dbReference>
<dbReference type="InterPro" id="IPR003016">
    <property type="entry name" value="2-oxoA_DH_lipoyl-BS"/>
</dbReference>
<dbReference type="GO" id="GO:0005829">
    <property type="term" value="C:cytosol"/>
    <property type="evidence" value="ECO:0007669"/>
    <property type="project" value="UniProtKB-ARBA"/>
</dbReference>
<dbReference type="PROSITE" id="PS50968">
    <property type="entry name" value="BIOTINYL_LIPOYL"/>
    <property type="match status" value="1"/>
</dbReference>
<evidence type="ECO:0000313" key="14">
    <source>
        <dbReference type="Proteomes" id="UP001461498"/>
    </source>
</evidence>
<dbReference type="FunFam" id="2.40.50.100:FF:000013">
    <property type="entry name" value="Dihydrolipoamide acetyltransferase component of pyruvate dehydrogenase complex"/>
    <property type="match status" value="1"/>
</dbReference>
<evidence type="ECO:0000313" key="13">
    <source>
        <dbReference type="EMBL" id="KAK9509865.1"/>
    </source>
</evidence>
<dbReference type="EC" id="2.3.1.-" evidence="10"/>
<dbReference type="Pfam" id="PF00198">
    <property type="entry name" value="2-oxoacid_dh"/>
    <property type="match status" value="1"/>
</dbReference>
<keyword evidence="14" id="KW-1185">Reference proteome</keyword>
<keyword evidence="7" id="KW-0496">Mitochondrion</keyword>
<evidence type="ECO:0000256" key="2">
    <source>
        <dbReference type="ARBA" id="ARBA00004305"/>
    </source>
</evidence>
<sequence>MKPKYYFGCLWVLLYNCFPPKRPREHGEMALRLMTRIRLINNANNVRYIRSSSVLYKLTQFILSDIGEGIKEVTIRDWFVKVGDKVAQFDDICLVESDKASVNITSRYDGVIKGLYYQIGDIAAVGKPLVDIDTAEQQDADTATTNIEETSTNKQISPDIPEVTPEKIIHSKKLATPAVRKIAMEHNVSLENIPGTGKDGRIMKEDILNFLNKITKPKEIQLDDQNSNNEDKIIPITGIRKVMVKTMTESNKIPTFGFFDEINVTKLVNFRNDIKDLAKNNGINITYMPFFIKALSKSIDKFPEINSSIDENCENMIIKTNHNIGIAIDTPKGLVVPNIKNVQSLSIAQINKELNVLIEKGRKNQLTPYDFAKGTISISNIGALGGTYAVPLINPPEVCIVAIGAFRTVPKFIENDKIIKNFSCYLSWTADHRVIDGATMARFSNMFKYYIENPYYLLLDL</sequence>
<dbReference type="Gene3D" id="2.40.50.100">
    <property type="match status" value="1"/>
</dbReference>
<evidence type="ECO:0000256" key="6">
    <source>
        <dbReference type="ARBA" id="ARBA00022946"/>
    </source>
</evidence>
<dbReference type="InterPro" id="IPR000089">
    <property type="entry name" value="Biotin_lipoyl"/>
</dbReference>
<keyword evidence="4 10" id="KW-0808">Transferase</keyword>
<evidence type="ECO:0000256" key="10">
    <source>
        <dbReference type="RuleBase" id="RU003423"/>
    </source>
</evidence>
<gene>
    <name evidence="13" type="ORF">O3M35_004764</name>
</gene>
<dbReference type="InterPro" id="IPR036625">
    <property type="entry name" value="E3-bd_dom_sf"/>
</dbReference>
<comment type="similarity">
    <text evidence="3 10">Belongs to the 2-oxoacid dehydrogenase family.</text>
</comment>
<evidence type="ECO:0000259" key="12">
    <source>
        <dbReference type="PROSITE" id="PS51826"/>
    </source>
</evidence>
<dbReference type="Gene3D" id="4.10.320.10">
    <property type="entry name" value="E3-binding domain"/>
    <property type="match status" value="1"/>
</dbReference>
<evidence type="ECO:0000256" key="3">
    <source>
        <dbReference type="ARBA" id="ARBA00007317"/>
    </source>
</evidence>
<reference evidence="13 14" key="1">
    <citation type="submission" date="2022-12" db="EMBL/GenBank/DDBJ databases">
        <title>Chromosome-level genome assembly of true bugs.</title>
        <authorList>
            <person name="Ma L."/>
            <person name="Li H."/>
        </authorList>
    </citation>
    <scope>NUCLEOTIDE SEQUENCE [LARGE SCALE GENOMIC DNA]</scope>
    <source>
        <strain evidence="13">Lab_2022b</strain>
    </source>
</reference>
<dbReference type="AlphaFoldDB" id="A0AAW1DNF6"/>
<feature type="domain" description="Peripheral subunit-binding (PSBD)" evidence="12">
    <location>
        <begin position="174"/>
        <end position="211"/>
    </location>
</feature>
<feature type="domain" description="Lipoyl-binding" evidence="11">
    <location>
        <begin position="58"/>
        <end position="133"/>
    </location>
</feature>
<dbReference type="GO" id="GO:0043754">
    <property type="term" value="F:dihydrolipoamide branched chain acyltransferase activity"/>
    <property type="evidence" value="ECO:0007669"/>
    <property type="project" value="UniProtKB-EC"/>
</dbReference>
<comment type="cofactor">
    <cofactor evidence="1 10">
        <name>(R)-lipoate</name>
        <dbReference type="ChEBI" id="CHEBI:83088"/>
    </cofactor>
</comment>
<protein>
    <recommendedName>
        <fullName evidence="10">Dihydrolipoamide acetyltransferase component of pyruvate dehydrogenase complex</fullName>
        <ecNumber evidence="10">2.3.1.-</ecNumber>
    </recommendedName>
</protein>
<dbReference type="Pfam" id="PF02817">
    <property type="entry name" value="E3_binding"/>
    <property type="match status" value="1"/>
</dbReference>
<dbReference type="SUPFAM" id="SSF52777">
    <property type="entry name" value="CoA-dependent acyltransferases"/>
    <property type="match status" value="1"/>
</dbReference>
<dbReference type="GO" id="GO:0016407">
    <property type="term" value="F:acetyltransferase activity"/>
    <property type="evidence" value="ECO:0007669"/>
    <property type="project" value="TreeGrafter"/>
</dbReference>
<evidence type="ECO:0000259" key="11">
    <source>
        <dbReference type="PROSITE" id="PS50968"/>
    </source>
</evidence>
<dbReference type="PANTHER" id="PTHR43178">
    <property type="entry name" value="DIHYDROLIPOAMIDE ACETYLTRANSFERASE COMPONENT OF PYRUVATE DEHYDROGENASE COMPLEX"/>
    <property type="match status" value="1"/>
</dbReference>
<dbReference type="CDD" id="cd06849">
    <property type="entry name" value="lipoyl_domain"/>
    <property type="match status" value="1"/>
</dbReference>
<accession>A0AAW1DNF6</accession>
<dbReference type="InterPro" id="IPR001078">
    <property type="entry name" value="2-oxoacid_DH_actylTfrase"/>
</dbReference>
<dbReference type="Proteomes" id="UP001461498">
    <property type="component" value="Unassembled WGS sequence"/>
</dbReference>